<sequence>MGPKPHLVRLNLMEIPADEHGLIRRADTVGTHTTEKTLQRGVTRKDLYRLWPGAMADYAKVSDLDAVEKHRLTVIAAAGAGRPGRLFSHVSAAAVHRLSMLRPDLGKVHVTSPKVGKQTARVRRHQAVVDEKDIVVVDGVKVTTLERTACDVARLGNSRQALVVLDAALRRDADIQRMNEILESCRRFKGVEMLRRMLPHASASSESVGESLSRAVMLEFPDLPVPRQQVEIRNDAGVIVARVDFLLADRVVGEFDGMIKYNGAVGDAPAWRVVVDEKLREDRLRALGYTVVRWTWDDLRDKAAFYLMLKRALRSAGVDR</sequence>
<protein>
    <recommendedName>
        <fullName evidence="3">Transcriptional regulator, AbiEi antitoxin, Type IV TA system</fullName>
    </recommendedName>
</protein>
<name>A0ABD7V701_9ACTN</name>
<dbReference type="AlphaFoldDB" id="A0ABD7V701"/>
<gene>
    <name evidence="1" type="ORF">NCTC8139_03663</name>
</gene>
<accession>A0ABD7V701</accession>
<evidence type="ECO:0000313" key="2">
    <source>
        <dbReference type="Proteomes" id="UP000360750"/>
    </source>
</evidence>
<dbReference type="Proteomes" id="UP000360750">
    <property type="component" value="Unassembled WGS sequence"/>
</dbReference>
<reference evidence="1 2" key="1">
    <citation type="submission" date="2019-02" db="EMBL/GenBank/DDBJ databases">
        <authorList>
            <consortium name="Pathogen Informatics"/>
        </authorList>
    </citation>
    <scope>NUCLEOTIDE SEQUENCE [LARGE SCALE GENOMIC DNA]</scope>
    <source>
        <strain evidence="1 2">3012STDY6756503</strain>
    </source>
</reference>
<dbReference type="EMBL" id="CAACYD010000007">
    <property type="protein sequence ID" value="VFA90084.1"/>
    <property type="molecule type" value="Genomic_DNA"/>
</dbReference>
<evidence type="ECO:0000313" key="1">
    <source>
        <dbReference type="EMBL" id="VFA90084.1"/>
    </source>
</evidence>
<organism evidence="1 2">
    <name type="scientific">Gordonia paraffinivorans</name>
    <dbReference type="NCBI Taxonomy" id="175628"/>
    <lineage>
        <taxon>Bacteria</taxon>
        <taxon>Bacillati</taxon>
        <taxon>Actinomycetota</taxon>
        <taxon>Actinomycetes</taxon>
        <taxon>Mycobacteriales</taxon>
        <taxon>Gordoniaceae</taxon>
        <taxon>Gordonia</taxon>
    </lineage>
</organism>
<evidence type="ECO:0008006" key="3">
    <source>
        <dbReference type="Google" id="ProtNLM"/>
    </source>
</evidence>
<proteinExistence type="predicted"/>
<comment type="caution">
    <text evidence="1">The sequence shown here is derived from an EMBL/GenBank/DDBJ whole genome shotgun (WGS) entry which is preliminary data.</text>
</comment>